<comment type="caution">
    <text evidence="1">The sequence shown here is derived from an EMBL/GenBank/DDBJ whole genome shotgun (WGS) entry which is preliminary data.</text>
</comment>
<sequence length="259" mass="28384">MIRDLLFTDLDGGPLGEPETVIDAAADEPRYLERVPGLRSVLVDDSAGRYHRYLALLALTAWGHAPVYPVVAATVEQGPRSPWHGMLTDHEGRDRTFPALAGAVADGARFVAEADEPDRRRVLRAMLGRADAVYFGWQLARAVDGPEWAPDLAEAVERGLARSADARAVPGPVREPTCAVVPPPSRVPVALRRMRTFRAPVVPRFGDRGFDLAVQLADLCAVLAKHDRPRATDLAERLLRRDGRTVVRTHLCSVVPFRA</sequence>
<gene>
    <name evidence="1" type="ORF">GCM10010492_47200</name>
</gene>
<reference evidence="2" key="1">
    <citation type="journal article" date="2019" name="Int. J. Syst. Evol. Microbiol.">
        <title>The Global Catalogue of Microorganisms (GCM) 10K type strain sequencing project: providing services to taxonomists for standard genome sequencing and annotation.</title>
        <authorList>
            <consortium name="The Broad Institute Genomics Platform"/>
            <consortium name="The Broad Institute Genome Sequencing Center for Infectious Disease"/>
            <person name="Wu L."/>
            <person name="Ma J."/>
        </authorList>
    </citation>
    <scope>NUCLEOTIDE SEQUENCE [LARGE SCALE GENOMIC DNA]</scope>
    <source>
        <strain evidence="2">JCM 3380</strain>
    </source>
</reference>
<proteinExistence type="predicted"/>
<evidence type="ECO:0000313" key="1">
    <source>
        <dbReference type="EMBL" id="GAA0242534.1"/>
    </source>
</evidence>
<evidence type="ECO:0000313" key="2">
    <source>
        <dbReference type="Proteomes" id="UP001500416"/>
    </source>
</evidence>
<dbReference type="RefSeq" id="WP_343936036.1">
    <property type="nucleotide sequence ID" value="NZ_BAAABU010000011.1"/>
</dbReference>
<keyword evidence="2" id="KW-1185">Reference proteome</keyword>
<accession>A0ABP3DX32</accession>
<organism evidence="1 2">
    <name type="scientific">Saccharothrix mutabilis subsp. mutabilis</name>
    <dbReference type="NCBI Taxonomy" id="66855"/>
    <lineage>
        <taxon>Bacteria</taxon>
        <taxon>Bacillati</taxon>
        <taxon>Actinomycetota</taxon>
        <taxon>Actinomycetes</taxon>
        <taxon>Pseudonocardiales</taxon>
        <taxon>Pseudonocardiaceae</taxon>
        <taxon>Saccharothrix</taxon>
    </lineage>
</organism>
<dbReference type="EMBL" id="BAAABU010000011">
    <property type="protein sequence ID" value="GAA0242534.1"/>
    <property type="molecule type" value="Genomic_DNA"/>
</dbReference>
<dbReference type="Proteomes" id="UP001500416">
    <property type="component" value="Unassembled WGS sequence"/>
</dbReference>
<name>A0ABP3DX32_9PSEU</name>
<protein>
    <submittedName>
        <fullName evidence="1">Uncharacterized protein</fullName>
    </submittedName>
</protein>